<accession>A0A6J5MYP7</accession>
<protein>
    <submittedName>
        <fullName evidence="2">Uncharacterized protein</fullName>
    </submittedName>
</protein>
<organism evidence="2">
    <name type="scientific">uncultured Caudovirales phage</name>
    <dbReference type="NCBI Taxonomy" id="2100421"/>
    <lineage>
        <taxon>Viruses</taxon>
        <taxon>Duplodnaviria</taxon>
        <taxon>Heunggongvirae</taxon>
        <taxon>Uroviricota</taxon>
        <taxon>Caudoviricetes</taxon>
        <taxon>Peduoviridae</taxon>
        <taxon>Maltschvirus</taxon>
        <taxon>Maltschvirus maltsch</taxon>
    </lineage>
</organism>
<proteinExistence type="predicted"/>
<name>A0A6J5MYP7_9CAUD</name>
<feature type="coiled-coil region" evidence="1">
    <location>
        <begin position="35"/>
        <end position="62"/>
    </location>
</feature>
<evidence type="ECO:0000313" key="2">
    <source>
        <dbReference type="EMBL" id="CAB4150206.1"/>
    </source>
</evidence>
<evidence type="ECO:0000256" key="1">
    <source>
        <dbReference type="SAM" id="Coils"/>
    </source>
</evidence>
<keyword evidence="1" id="KW-0175">Coiled coil</keyword>
<sequence length="65" mass="7541">MTDDIVTRLNTEEMTKAFYKAFPTVVTLEDVMRQAFEAANEIERLRIVVKHLESELARLERLSNG</sequence>
<gene>
    <name evidence="2" type="ORF">UFOVP564_7</name>
</gene>
<reference evidence="2" key="1">
    <citation type="submission" date="2020-04" db="EMBL/GenBank/DDBJ databases">
        <authorList>
            <person name="Chiriac C."/>
            <person name="Salcher M."/>
            <person name="Ghai R."/>
            <person name="Kavagutti S V."/>
        </authorList>
    </citation>
    <scope>NUCLEOTIDE SEQUENCE</scope>
</reference>
<dbReference type="EMBL" id="LR796539">
    <property type="protein sequence ID" value="CAB4150206.1"/>
    <property type="molecule type" value="Genomic_DNA"/>
</dbReference>